<keyword evidence="1" id="KW-0472">Membrane</keyword>
<evidence type="ECO:0000313" key="2">
    <source>
        <dbReference type="EMBL" id="SDH49001.1"/>
    </source>
</evidence>
<keyword evidence="1" id="KW-0812">Transmembrane</keyword>
<evidence type="ECO:0000313" key="3">
    <source>
        <dbReference type="Proteomes" id="UP000199492"/>
    </source>
</evidence>
<evidence type="ECO:0000256" key="1">
    <source>
        <dbReference type="SAM" id="Phobius"/>
    </source>
</evidence>
<keyword evidence="1" id="KW-1133">Transmembrane helix</keyword>
<dbReference type="RefSeq" id="WP_139181041.1">
    <property type="nucleotide sequence ID" value="NZ_FNCZ01000003.1"/>
</dbReference>
<dbReference type="OrthoDB" id="1443613at2"/>
<reference evidence="3" key="1">
    <citation type="submission" date="2016-10" db="EMBL/GenBank/DDBJ databases">
        <authorList>
            <person name="Varghese N."/>
            <person name="Submissions S."/>
        </authorList>
    </citation>
    <scope>NUCLEOTIDE SEQUENCE [LARGE SCALE GENOMIC DNA]</scope>
    <source>
        <strain evidence="3">DSM 15363</strain>
    </source>
</reference>
<protein>
    <submittedName>
        <fullName evidence="2">Uncharacterized protein</fullName>
    </submittedName>
</protein>
<dbReference type="STRING" id="262004.SAMN04489796_10349"/>
<gene>
    <name evidence="2" type="ORF">SAMN04489796_10349</name>
</gene>
<feature type="transmembrane region" description="Helical" evidence="1">
    <location>
        <begin position="7"/>
        <end position="27"/>
    </location>
</feature>
<proteinExistence type="predicted"/>
<dbReference type="Proteomes" id="UP000199492">
    <property type="component" value="Unassembled WGS sequence"/>
</dbReference>
<keyword evidence="3" id="KW-1185">Reference proteome</keyword>
<organism evidence="2 3">
    <name type="scientific">Winogradskyella thalassocola</name>
    <dbReference type="NCBI Taxonomy" id="262004"/>
    <lineage>
        <taxon>Bacteria</taxon>
        <taxon>Pseudomonadati</taxon>
        <taxon>Bacteroidota</taxon>
        <taxon>Flavobacteriia</taxon>
        <taxon>Flavobacteriales</taxon>
        <taxon>Flavobacteriaceae</taxon>
        <taxon>Winogradskyella</taxon>
    </lineage>
</organism>
<dbReference type="EMBL" id="FNCZ01000003">
    <property type="protein sequence ID" value="SDH49001.1"/>
    <property type="molecule type" value="Genomic_DNA"/>
</dbReference>
<name>A0A1G8CU36_9FLAO</name>
<dbReference type="AlphaFoldDB" id="A0A1G8CU36"/>
<accession>A0A1G8CU36</accession>
<sequence length="114" mass="13155">MNTLKRILNYSVWTLVSIVFAFIYMRIILGPKPEEPTGFLTYIVSLIYEFAFVRLGLILGGIFALIYILVDIFYLNKRLKKSRNSTIIRVLIIAVIAIIICTTHYILEKVIDVI</sequence>
<feature type="transmembrane region" description="Helical" evidence="1">
    <location>
        <begin position="87"/>
        <end position="107"/>
    </location>
</feature>
<feature type="transmembrane region" description="Helical" evidence="1">
    <location>
        <begin position="47"/>
        <end position="75"/>
    </location>
</feature>